<dbReference type="PIRSF" id="PIRSF006641">
    <property type="entry name" value="CHP00092"/>
    <property type="match status" value="1"/>
</dbReference>
<dbReference type="HAMAP" id="MF_00944">
    <property type="entry name" value="YchF_OLA1_ATPase"/>
    <property type="match status" value="1"/>
</dbReference>
<dbReference type="FunFam" id="3.10.20.30:FF:000001">
    <property type="entry name" value="Ribosome-binding ATPase YchF"/>
    <property type="match status" value="1"/>
</dbReference>
<dbReference type="EMBL" id="LANX01000001">
    <property type="protein sequence ID" value="KJV69281.1"/>
    <property type="molecule type" value="Genomic_DNA"/>
</dbReference>
<dbReference type="InterPro" id="IPR012676">
    <property type="entry name" value="TGS-like"/>
</dbReference>
<dbReference type="PANTHER" id="PTHR23305:SF18">
    <property type="entry name" value="OBG-TYPE G DOMAIN-CONTAINING PROTEIN"/>
    <property type="match status" value="1"/>
</dbReference>
<evidence type="ECO:0000256" key="5">
    <source>
        <dbReference type="ARBA" id="ARBA00022842"/>
    </source>
</evidence>
<dbReference type="RefSeq" id="WP_045809023.1">
    <property type="nucleotide sequence ID" value="NZ_LANX01000001.1"/>
</dbReference>
<dbReference type="NCBIfam" id="TIGR00092">
    <property type="entry name" value="redox-regulated ATPase YchF"/>
    <property type="match status" value="1"/>
</dbReference>
<proteinExistence type="inferred from homology"/>
<protein>
    <recommendedName>
        <fullName evidence="6">Ribosome-binding ATPase YchF</fullName>
    </recommendedName>
</protein>
<gene>
    <name evidence="6" type="primary">ychF</name>
    <name evidence="9" type="ORF">NLO413_0665</name>
</gene>
<dbReference type="PRINTS" id="PR00326">
    <property type="entry name" value="GTP1OBG"/>
</dbReference>
<dbReference type="InterPro" id="IPR013029">
    <property type="entry name" value="YchF_C"/>
</dbReference>
<dbReference type="Gene3D" id="1.10.150.300">
    <property type="entry name" value="TGS-like domain"/>
    <property type="match status" value="1"/>
</dbReference>
<keyword evidence="2" id="KW-0479">Metal-binding</keyword>
<dbReference type="GO" id="GO:0005737">
    <property type="term" value="C:cytoplasm"/>
    <property type="evidence" value="ECO:0007669"/>
    <property type="project" value="TreeGrafter"/>
</dbReference>
<comment type="similarity">
    <text evidence="6">Belongs to the TRAFAC class OBG-HflX-like GTPase superfamily. OBG GTPase family. YchF/OLA1 subfamily.</text>
</comment>
<comment type="cofactor">
    <cofactor evidence="1">
        <name>Mg(2+)</name>
        <dbReference type="ChEBI" id="CHEBI:18420"/>
    </cofactor>
</comment>
<feature type="domain" description="OBG-type G" evidence="7">
    <location>
        <begin position="3"/>
        <end position="255"/>
    </location>
</feature>
<dbReference type="FunFam" id="1.10.150.300:FF:000001">
    <property type="entry name" value="Ribosome-binding ATPase YchF"/>
    <property type="match status" value="1"/>
</dbReference>
<dbReference type="Pfam" id="PF01926">
    <property type="entry name" value="MMR_HSR1"/>
    <property type="match status" value="1"/>
</dbReference>
<dbReference type="InterPro" id="IPR004095">
    <property type="entry name" value="TGS"/>
</dbReference>
<evidence type="ECO:0000256" key="6">
    <source>
        <dbReference type="HAMAP-Rule" id="MF_00944"/>
    </source>
</evidence>
<dbReference type="Gene3D" id="3.10.20.30">
    <property type="match status" value="1"/>
</dbReference>
<keyword evidence="4 6" id="KW-0067">ATP-binding</keyword>
<dbReference type="GO" id="GO:0005525">
    <property type="term" value="F:GTP binding"/>
    <property type="evidence" value="ECO:0007669"/>
    <property type="project" value="InterPro"/>
</dbReference>
<evidence type="ECO:0000256" key="1">
    <source>
        <dbReference type="ARBA" id="ARBA00001946"/>
    </source>
</evidence>
<keyword evidence="10" id="KW-1185">Reference proteome</keyword>
<feature type="domain" description="TGS" evidence="8">
    <location>
        <begin position="278"/>
        <end position="361"/>
    </location>
</feature>
<evidence type="ECO:0000256" key="4">
    <source>
        <dbReference type="ARBA" id="ARBA00022840"/>
    </source>
</evidence>
<dbReference type="SUPFAM" id="SSF81271">
    <property type="entry name" value="TGS-like"/>
    <property type="match status" value="1"/>
</dbReference>
<dbReference type="InterPro" id="IPR041706">
    <property type="entry name" value="YchF_N"/>
</dbReference>
<accession>A0A0F3NND5</accession>
<name>A0A0F3NND5_9RICK</name>
<dbReference type="PANTHER" id="PTHR23305">
    <property type="entry name" value="OBG GTPASE FAMILY"/>
    <property type="match status" value="1"/>
</dbReference>
<dbReference type="CDD" id="cd01900">
    <property type="entry name" value="YchF"/>
    <property type="match status" value="1"/>
</dbReference>
<dbReference type="GO" id="GO:0046872">
    <property type="term" value="F:metal ion binding"/>
    <property type="evidence" value="ECO:0007669"/>
    <property type="project" value="UniProtKB-KW"/>
</dbReference>
<dbReference type="PROSITE" id="PS51880">
    <property type="entry name" value="TGS"/>
    <property type="match status" value="1"/>
</dbReference>
<comment type="function">
    <text evidence="6">ATPase that binds to both the 70S ribosome and the 50S ribosomal subunit in a nucleotide-independent manner.</text>
</comment>
<dbReference type="Gene3D" id="3.40.50.300">
    <property type="entry name" value="P-loop containing nucleotide triphosphate hydrolases"/>
    <property type="match status" value="1"/>
</dbReference>
<sequence>MGLNCGIVGLPNVGKSTLFNALTQTMLAEVANYPFCTIEPNIGKAIIHDDRLKVLASIAQSQKIIFHQVEFVDIAGLVSGANKGEGLGNKFLGHIREVDAIIHVLRCFQDNNITHVHKIVDPIHDAEIIEIELILADIESLKRRLPAIEKAVKSNKESQKKLNIILEVLKVLENGKLAKSATNIDYNELQQLQLITTKPLMYVCNVEDINVAHGNDFSKKVKVMAEANNNQVCCISAKLETEISTLDTEEEKQIFLSEFGLQESALNTVIKTIYKLLNMITFFTIGPKEARAWSIKQCTTADKAAGVIHTDFEKGFIKAETISFHDYVKYNGVIGCREAGKVRLEGREYIVQDGDIIHFRVNK</sequence>
<evidence type="ECO:0000313" key="9">
    <source>
        <dbReference type="EMBL" id="KJV69281.1"/>
    </source>
</evidence>
<dbReference type="AlphaFoldDB" id="A0A0F3NND5"/>
<dbReference type="SUPFAM" id="SSF52540">
    <property type="entry name" value="P-loop containing nucleoside triphosphate hydrolases"/>
    <property type="match status" value="1"/>
</dbReference>
<dbReference type="InterPro" id="IPR031167">
    <property type="entry name" value="G_OBG"/>
</dbReference>
<dbReference type="OrthoDB" id="9810373at2"/>
<keyword evidence="3 6" id="KW-0547">Nucleotide-binding</keyword>
<evidence type="ECO:0000313" key="10">
    <source>
        <dbReference type="Proteomes" id="UP000033562"/>
    </source>
</evidence>
<feature type="binding site" evidence="6">
    <location>
        <begin position="12"/>
        <end position="17"/>
    </location>
    <ligand>
        <name>ATP</name>
        <dbReference type="ChEBI" id="CHEBI:30616"/>
    </ligand>
</feature>
<evidence type="ECO:0000256" key="2">
    <source>
        <dbReference type="ARBA" id="ARBA00022723"/>
    </source>
</evidence>
<dbReference type="InterPro" id="IPR004396">
    <property type="entry name" value="ATPase_YchF/OLA1"/>
</dbReference>
<dbReference type="InterPro" id="IPR027417">
    <property type="entry name" value="P-loop_NTPase"/>
</dbReference>
<evidence type="ECO:0000256" key="3">
    <source>
        <dbReference type="ARBA" id="ARBA00022741"/>
    </source>
</evidence>
<dbReference type="PROSITE" id="PS51710">
    <property type="entry name" value="G_OBG"/>
    <property type="match status" value="1"/>
</dbReference>
<evidence type="ECO:0000259" key="8">
    <source>
        <dbReference type="PROSITE" id="PS51880"/>
    </source>
</evidence>
<dbReference type="GO" id="GO:0005524">
    <property type="term" value="F:ATP binding"/>
    <property type="evidence" value="ECO:0007669"/>
    <property type="project" value="UniProtKB-UniRule"/>
</dbReference>
<dbReference type="InterPro" id="IPR023192">
    <property type="entry name" value="TGS-like_dom_sf"/>
</dbReference>
<dbReference type="STRING" id="1359163.NLO413_0665"/>
<dbReference type="CDD" id="cd04867">
    <property type="entry name" value="TGS_YchF_OLA1"/>
    <property type="match status" value="1"/>
</dbReference>
<evidence type="ECO:0000259" key="7">
    <source>
        <dbReference type="PROSITE" id="PS51710"/>
    </source>
</evidence>
<dbReference type="Proteomes" id="UP000033562">
    <property type="component" value="Unassembled WGS sequence"/>
</dbReference>
<comment type="caution">
    <text evidence="9">The sequence shown here is derived from an EMBL/GenBank/DDBJ whole genome shotgun (WGS) entry which is preliminary data.</text>
</comment>
<dbReference type="InterPro" id="IPR006073">
    <property type="entry name" value="GTP-bd"/>
</dbReference>
<dbReference type="Pfam" id="PF06071">
    <property type="entry name" value="YchF-GTPase_C"/>
    <property type="match status" value="1"/>
</dbReference>
<dbReference type="PATRIC" id="fig|1359163.3.peg.644"/>
<organism evidence="9 10">
    <name type="scientific">Candidatus Neoehrlichia procyonis str. RAC413</name>
    <dbReference type="NCBI Taxonomy" id="1359163"/>
    <lineage>
        <taxon>Bacteria</taxon>
        <taxon>Pseudomonadati</taxon>
        <taxon>Pseudomonadota</taxon>
        <taxon>Alphaproteobacteria</taxon>
        <taxon>Rickettsiales</taxon>
        <taxon>Anaplasmataceae</taxon>
        <taxon>Candidatus Neoehrlichia</taxon>
    </lineage>
</organism>
<dbReference type="GO" id="GO:0043023">
    <property type="term" value="F:ribosomal large subunit binding"/>
    <property type="evidence" value="ECO:0007669"/>
    <property type="project" value="UniProtKB-UniRule"/>
</dbReference>
<keyword evidence="5" id="KW-0460">Magnesium</keyword>
<reference evidence="9 10" key="1">
    <citation type="submission" date="2015-02" db="EMBL/GenBank/DDBJ databases">
        <title>Genome Sequencing of Rickettsiales.</title>
        <authorList>
            <person name="Daugherty S.C."/>
            <person name="Su Q."/>
            <person name="Abolude K."/>
            <person name="Beier-Sexton M."/>
            <person name="Carlyon J.A."/>
            <person name="Carter R."/>
            <person name="Day N.P."/>
            <person name="Dumler S.J."/>
            <person name="Dyachenko V."/>
            <person name="Godinez A."/>
            <person name="Kurtti T.J."/>
            <person name="Lichay M."/>
            <person name="Mullins K.E."/>
            <person name="Ott S."/>
            <person name="Pappas-Brown V."/>
            <person name="Paris D.H."/>
            <person name="Patel P."/>
            <person name="Richards A.L."/>
            <person name="Sadzewicz L."/>
            <person name="Sears K."/>
            <person name="Seidman D."/>
            <person name="Sengamalay N."/>
            <person name="Stenos J."/>
            <person name="Tallon L.J."/>
            <person name="Vincent G."/>
            <person name="Fraser C.M."/>
            <person name="Munderloh U."/>
            <person name="Dunning-Hotopp J.C."/>
        </authorList>
    </citation>
    <scope>NUCLEOTIDE SEQUENCE [LARGE SCALE GENOMIC DNA]</scope>
    <source>
        <strain evidence="9 10">RAC413</strain>
    </source>
</reference>
<dbReference type="InterPro" id="IPR012675">
    <property type="entry name" value="Beta-grasp_dom_sf"/>
</dbReference>
<dbReference type="GO" id="GO:0016887">
    <property type="term" value="F:ATP hydrolysis activity"/>
    <property type="evidence" value="ECO:0007669"/>
    <property type="project" value="UniProtKB-UniRule"/>
</dbReference>